<organism evidence="1 2">
    <name type="scientific">Phycomyces blakesleeanus (strain ATCC 8743b / DSM 1359 / FGSC 10004 / NBRC 33097 / NRRL 1555)</name>
    <dbReference type="NCBI Taxonomy" id="763407"/>
    <lineage>
        <taxon>Eukaryota</taxon>
        <taxon>Fungi</taxon>
        <taxon>Fungi incertae sedis</taxon>
        <taxon>Mucoromycota</taxon>
        <taxon>Mucoromycotina</taxon>
        <taxon>Mucoromycetes</taxon>
        <taxon>Mucorales</taxon>
        <taxon>Phycomycetaceae</taxon>
        <taxon>Phycomyces</taxon>
    </lineage>
</organism>
<dbReference type="Proteomes" id="UP000077315">
    <property type="component" value="Unassembled WGS sequence"/>
</dbReference>
<dbReference type="VEuPathDB" id="FungiDB:PHYBLDRAFT_151826"/>
<dbReference type="GeneID" id="28993663"/>
<dbReference type="InParanoid" id="A0A167K3V0"/>
<reference evidence="2" key="1">
    <citation type="submission" date="2015-06" db="EMBL/GenBank/DDBJ databases">
        <title>Expansion of signal transduction pathways in fungi by whole-genome duplication.</title>
        <authorList>
            <consortium name="DOE Joint Genome Institute"/>
            <person name="Corrochano L.M."/>
            <person name="Kuo A."/>
            <person name="Marcet-Houben M."/>
            <person name="Polaino S."/>
            <person name="Salamov A."/>
            <person name="Villalobos J.M."/>
            <person name="Alvarez M.I."/>
            <person name="Avalos J."/>
            <person name="Benito E.P."/>
            <person name="Benoit I."/>
            <person name="Burger G."/>
            <person name="Camino L.P."/>
            <person name="Canovas D."/>
            <person name="Cerda-Olmedo E."/>
            <person name="Cheng J.-F."/>
            <person name="Dominguez A."/>
            <person name="Elias M."/>
            <person name="Eslava A.P."/>
            <person name="Glaser F."/>
            <person name="Grimwood J."/>
            <person name="Gutierrez G."/>
            <person name="Heitman J."/>
            <person name="Henrissat B."/>
            <person name="Iturriaga E.A."/>
            <person name="Lang B.F."/>
            <person name="Lavin J.L."/>
            <person name="Lee S."/>
            <person name="Li W."/>
            <person name="Lindquist E."/>
            <person name="Lopez-Garcia S."/>
            <person name="Luque E.M."/>
            <person name="Marcos A.T."/>
            <person name="Martin J."/>
            <person name="McCluskey K."/>
            <person name="Medina H.R."/>
            <person name="Miralles-Duran A."/>
            <person name="Miyazaki A."/>
            <person name="Munoz-Torres E."/>
            <person name="Oguiza J.A."/>
            <person name="Ohm R."/>
            <person name="Olmedo M."/>
            <person name="Orejas M."/>
            <person name="Ortiz-Castellanos L."/>
            <person name="Pisabarro A.G."/>
            <person name="Rodriguez-Romero J."/>
            <person name="Ruiz-Herrera J."/>
            <person name="Ruiz-Vazquez R."/>
            <person name="Sanz C."/>
            <person name="Schackwitz W."/>
            <person name="Schmutz J."/>
            <person name="Shahriari M."/>
            <person name="Shelest E."/>
            <person name="Silva-Franco F."/>
            <person name="Soanes D."/>
            <person name="Syed K."/>
            <person name="Tagua V.G."/>
            <person name="Talbot N.J."/>
            <person name="Thon M."/>
            <person name="De vries R.P."/>
            <person name="Wiebenga A."/>
            <person name="Yadav J.S."/>
            <person name="Braun E.L."/>
            <person name="Baker S."/>
            <person name="Garre V."/>
            <person name="Horwitz B."/>
            <person name="Torres-Martinez S."/>
            <person name="Idnurm A."/>
            <person name="Herrera-Estrella A."/>
            <person name="Gabaldon T."/>
            <person name="Grigoriev I.V."/>
        </authorList>
    </citation>
    <scope>NUCLEOTIDE SEQUENCE [LARGE SCALE GENOMIC DNA]</scope>
    <source>
        <strain evidence="2">NRRL 1555(-)</strain>
    </source>
</reference>
<protein>
    <submittedName>
        <fullName evidence="1">Uncharacterized protein</fullName>
    </submittedName>
</protein>
<evidence type="ECO:0000313" key="1">
    <source>
        <dbReference type="EMBL" id="OAD67219.1"/>
    </source>
</evidence>
<dbReference type="EMBL" id="KV441025">
    <property type="protein sequence ID" value="OAD67219.1"/>
    <property type="molecule type" value="Genomic_DNA"/>
</dbReference>
<proteinExistence type="predicted"/>
<accession>A0A167K3V0</accession>
<gene>
    <name evidence="1" type="ORF">PHYBLDRAFT_151826</name>
</gene>
<dbReference type="RefSeq" id="XP_018285259.1">
    <property type="nucleotide sequence ID" value="XM_018432757.1"/>
</dbReference>
<keyword evidence="2" id="KW-1185">Reference proteome</keyword>
<sequence length="115" mass="12765">MRQLTGVYYLSWQFIQPIKKILILPRYMLLGEHCSHQPAGPHACFVAIAEIGNCIWRSFTLPPFDLLGILKGNQGVPVIETTSNLPIESIEGSCGALQTKGERPINGTYLVLEKL</sequence>
<dbReference type="AlphaFoldDB" id="A0A167K3V0"/>
<evidence type="ECO:0000313" key="2">
    <source>
        <dbReference type="Proteomes" id="UP000077315"/>
    </source>
</evidence>
<name>A0A167K3V0_PHYB8</name>